<protein>
    <recommendedName>
        <fullName evidence="3">NACHT domain-containing protein</fullName>
    </recommendedName>
</protein>
<gene>
    <name evidence="1" type="ORF">M2319_003296</name>
</gene>
<dbReference type="Proteomes" id="UP001209755">
    <property type="component" value="Unassembled WGS sequence"/>
</dbReference>
<dbReference type="EMBL" id="JAOQNS010000010">
    <property type="protein sequence ID" value="MCW2308945.1"/>
    <property type="molecule type" value="Genomic_DNA"/>
</dbReference>
<evidence type="ECO:0000313" key="2">
    <source>
        <dbReference type="Proteomes" id="UP001209755"/>
    </source>
</evidence>
<dbReference type="RefSeq" id="WP_264602542.1">
    <property type="nucleotide sequence ID" value="NZ_JAOQNS010000010.1"/>
</dbReference>
<organism evidence="1 2">
    <name type="scientific">Rhodobium gokarnense</name>
    <dbReference type="NCBI Taxonomy" id="364296"/>
    <lineage>
        <taxon>Bacteria</taxon>
        <taxon>Pseudomonadati</taxon>
        <taxon>Pseudomonadota</taxon>
        <taxon>Alphaproteobacteria</taxon>
        <taxon>Hyphomicrobiales</taxon>
        <taxon>Rhodobiaceae</taxon>
        <taxon>Rhodobium</taxon>
    </lineage>
</organism>
<evidence type="ECO:0008006" key="3">
    <source>
        <dbReference type="Google" id="ProtNLM"/>
    </source>
</evidence>
<name>A0ABT3HEY9_9HYPH</name>
<evidence type="ECO:0000313" key="1">
    <source>
        <dbReference type="EMBL" id="MCW2308945.1"/>
    </source>
</evidence>
<proteinExistence type="predicted"/>
<keyword evidence="2" id="KW-1185">Reference proteome</keyword>
<comment type="caution">
    <text evidence="1">The sequence shown here is derived from an EMBL/GenBank/DDBJ whole genome shotgun (WGS) entry which is preliminary data.</text>
</comment>
<accession>A0ABT3HEY9</accession>
<sequence>MNPVDKKHSDILRSALLALHHSGHNGFEGLLGIVLGEVTGQSFRLAKSGSQRGRDGDSAFDGGATYFEGKRYKQSPKPAEITAKLFDLLSDDAGQVDLWVLGATCEIAAQTATDMRRVCESQGIGSVLLDWNENDLGPLLVAIAKTGQKAKDFISKNLNGKAKPALIKNARSAIDHFAKHPDLPARLESLHSALSAEEAGLGYARKRNREWMTSILSNRVSARAHFGQPLAPRDNSGLTAIARPIEGKLAGAFKGTPEAEIYAVIGEEGVGKSWLAASTWLASDPASVFLLIPAEDLLAPEVVSSFETYLIDKLVQQTGGRVSPRASERWSRRIKGWRANPRPHNVRVTMVIDGLNQSLRNDWSRRLDYAASELAKIGGCLVITTRTAHWKHLKNTLASKVAEVRVGQWTVAEVQAILRSRSIDSGEVKPDVLESLRNPRILGIAVDLLSKKDVETIEQLSVGRLMFEHMRKAQTTGAAPMSGAQFAELLKELANETLARAQRQQTDDLRLFEEKNHQGLQDAASCRFFEPVKGNLQYEIKNEGLNLGLALSLIDALEKELRNGRNPKDRLARILEPVSALDEAASVVFLAIQIACLDDEASPEVREALIEHFVSLQNLPISEAEAFAVLARTAASSFLAAAESVHTSSSHVPNADWLLYSLLKHRDHPQVWAEISTAVRRWLALYSLAPERMMFKSQGRDSDADVSEERAKRQDVLDKKSASLTGVERKYIKENLVETDYWRFETLQRLAFFLLAGKPLEGFACDLIKWSLSDALGPAIHAPDKEFRQLIRFNRVDWKETRAALIKELKVFEGDNSLAVGKWAIVEILRGTGAVEDAREAEDLAEWLTRDREKFEGWSRIEDYCAVDPCDPGTNKPDNVDETAKQYREIDASKLATHMGQGEQDHFFNMARAGVVRFHLDDAVVPHRGLADDFLKRTGFAKRQAALTLLEHSSALTQQQARDILKVGQETEAKLDKDNRDGRDEWLTAQYCIYAAIAHLTADEQLGAIAGINSNNVLLDILDALLPASKETTERVLERVLQSTDSNKQISALAAIGYSRPDLSPRSRAIIGEFLNSGDASVRTQALGAAAAGGDDTLLKLVVASGWDARPLRTGEQTFERWYGSSAILEAAKSGLIPLDEALDRMDLHHYGFAAQALGQAAAKEIAKRVEAALINAIGYTQGPDMPEMVTSTPDAASSSPPMISLSDPPPSQDIADRLDRLGETSEQFDARQDRLAQSFDRFTKDLTSADARLVLSDLTLGGMKALIEADEEAGKRWITILSSAKDAQLCHVHHVATQVAVSLPAGDNARKLLARLEAISPSINRVAGIAKVPAHSLALWGKADVPGIKEICKHRLITRRDDGQIALEVLAASLSGKSALVEETIDGLLASGQPADTCLALTLSGFCDESANASRVLARFEKAQGYIGIAHKAASGAYQRNLWARKWYEQMKGAKTALVFWRASVLFNKIVDGRFDIWSKDAGPETNVFRAFLPTVLRSIDRRAEKWQKKRKDYLFGDKSPADFFLPEVAFADSATD</sequence>
<reference evidence="2" key="1">
    <citation type="submission" date="2023-07" db="EMBL/GenBank/DDBJ databases">
        <title>Genome sequencing of Purple Non-Sulfur Bacteria from various extreme environments.</title>
        <authorList>
            <person name="Mayer M."/>
        </authorList>
    </citation>
    <scope>NUCLEOTIDE SEQUENCE [LARGE SCALE GENOMIC DNA]</scope>
    <source>
        <strain evidence="2">DSM 17935</strain>
    </source>
</reference>